<gene>
    <name evidence="12" type="ORF">CM240_2843</name>
</gene>
<dbReference type="SUPFAM" id="SSF51126">
    <property type="entry name" value="Pectin lyase-like"/>
    <property type="match status" value="1"/>
</dbReference>
<keyword evidence="6" id="KW-0106">Calcium</keyword>
<dbReference type="InterPro" id="IPR053868">
    <property type="entry name" value="Pel9A-like_beta_helix"/>
</dbReference>
<evidence type="ECO:0000256" key="3">
    <source>
        <dbReference type="ARBA" id="ARBA00022525"/>
    </source>
</evidence>
<dbReference type="PATRIC" id="fig|1216932.3.peg.2804"/>
<evidence type="ECO:0000256" key="2">
    <source>
        <dbReference type="ARBA" id="ARBA00004613"/>
    </source>
</evidence>
<dbReference type="InterPro" id="IPR012334">
    <property type="entry name" value="Pectin_lyas_fold"/>
</dbReference>
<dbReference type="GO" id="GO:0016837">
    <property type="term" value="F:carbon-oxygen lyase activity, acting on polysaccharides"/>
    <property type="evidence" value="ECO:0007669"/>
    <property type="project" value="TreeGrafter"/>
</dbReference>
<dbReference type="InterPro" id="IPR011050">
    <property type="entry name" value="Pectin_lyase_fold/virulence"/>
</dbReference>
<keyword evidence="3" id="KW-0964">Secreted</keyword>
<dbReference type="STRING" id="1216932.CM240_2843"/>
<evidence type="ECO:0000259" key="11">
    <source>
        <dbReference type="Pfam" id="PF22842"/>
    </source>
</evidence>
<evidence type="ECO:0000256" key="6">
    <source>
        <dbReference type="ARBA" id="ARBA00022837"/>
    </source>
</evidence>
<comment type="cofactor">
    <cofactor evidence="1">
        <name>Ca(2+)</name>
        <dbReference type="ChEBI" id="CHEBI:29108"/>
    </cofactor>
</comment>
<dbReference type="eggNOG" id="COG3266">
    <property type="taxonomic scope" value="Bacteria"/>
</dbReference>
<evidence type="ECO:0000256" key="1">
    <source>
        <dbReference type="ARBA" id="ARBA00001913"/>
    </source>
</evidence>
<dbReference type="EMBL" id="HG917869">
    <property type="protein sequence ID" value="CDM69960.1"/>
    <property type="molecule type" value="Genomic_DNA"/>
</dbReference>
<feature type="region of interest" description="Disordered" evidence="9">
    <location>
        <begin position="202"/>
        <end position="245"/>
    </location>
</feature>
<evidence type="ECO:0000256" key="7">
    <source>
        <dbReference type="ARBA" id="ARBA00023239"/>
    </source>
</evidence>
<evidence type="ECO:0000313" key="12">
    <source>
        <dbReference type="EMBL" id="CDM69960.1"/>
    </source>
</evidence>
<dbReference type="InterPro" id="IPR006626">
    <property type="entry name" value="PbH1"/>
</dbReference>
<reference evidence="12 13" key="1">
    <citation type="submission" date="2013-11" db="EMBL/GenBank/DDBJ databases">
        <title>Complete genome sequence of Clostridum sp. M2/40.</title>
        <authorList>
            <person name="Wibberg D."/>
            <person name="Puehler A."/>
            <person name="Schlueter A."/>
        </authorList>
    </citation>
    <scope>NUCLEOTIDE SEQUENCE [LARGE SCALE GENOMIC DNA]</scope>
    <source>
        <strain evidence="13">M2/40</strain>
    </source>
</reference>
<keyword evidence="4" id="KW-0479">Metal-binding</keyword>
<proteinExistence type="inferred from homology"/>
<evidence type="ECO:0000256" key="4">
    <source>
        <dbReference type="ARBA" id="ARBA00022723"/>
    </source>
</evidence>
<feature type="domain" description="Pel9A-like right handed beta-helix region" evidence="11">
    <location>
        <begin position="282"/>
        <end position="515"/>
    </location>
</feature>
<evidence type="ECO:0000256" key="5">
    <source>
        <dbReference type="ARBA" id="ARBA00022729"/>
    </source>
</evidence>
<comment type="subcellular location">
    <subcellularLocation>
        <location evidence="2">Secreted</location>
    </subcellularLocation>
</comment>
<feature type="signal peptide" evidence="10">
    <location>
        <begin position="1"/>
        <end position="28"/>
    </location>
</feature>
<dbReference type="SMART" id="SM00710">
    <property type="entry name" value="PbH1"/>
    <property type="match status" value="5"/>
</dbReference>
<organism evidence="12 13">
    <name type="scientific">Clostridium bornimense</name>
    <dbReference type="NCBI Taxonomy" id="1216932"/>
    <lineage>
        <taxon>Bacteria</taxon>
        <taxon>Bacillati</taxon>
        <taxon>Bacillota</taxon>
        <taxon>Clostridia</taxon>
        <taxon>Eubacteriales</taxon>
        <taxon>Clostridiaceae</taxon>
        <taxon>Clostridium</taxon>
    </lineage>
</organism>
<dbReference type="RefSeq" id="WP_044040139.1">
    <property type="nucleotide sequence ID" value="NZ_HG917869.1"/>
</dbReference>
<dbReference type="GO" id="GO:0046872">
    <property type="term" value="F:metal ion binding"/>
    <property type="evidence" value="ECO:0007669"/>
    <property type="project" value="UniProtKB-KW"/>
</dbReference>
<dbReference type="Gene3D" id="2.160.20.10">
    <property type="entry name" value="Single-stranded right-handed beta-helix, Pectin lyase-like"/>
    <property type="match status" value="1"/>
</dbReference>
<dbReference type="AlphaFoldDB" id="W6SJS5"/>
<dbReference type="eggNOG" id="COG4733">
    <property type="taxonomic scope" value="Bacteria"/>
</dbReference>
<dbReference type="KEGG" id="clt:CM240_2843"/>
<dbReference type="InterPro" id="IPR052052">
    <property type="entry name" value="Polysaccharide_Lyase_9"/>
</dbReference>
<evidence type="ECO:0000256" key="10">
    <source>
        <dbReference type="SAM" id="SignalP"/>
    </source>
</evidence>
<dbReference type="HOGENOM" id="CLU_453190_0_0_9"/>
<evidence type="ECO:0000256" key="8">
    <source>
        <dbReference type="ARBA" id="ARBA00038263"/>
    </source>
</evidence>
<dbReference type="GO" id="GO:0005576">
    <property type="term" value="C:extracellular region"/>
    <property type="evidence" value="ECO:0007669"/>
    <property type="project" value="UniProtKB-SubCell"/>
</dbReference>
<dbReference type="Gene3D" id="2.60.120.560">
    <property type="entry name" value="Exo-inulinase, domain 1"/>
    <property type="match status" value="1"/>
</dbReference>
<feature type="chain" id="PRO_5004883057" evidence="10">
    <location>
        <begin position="29"/>
        <end position="550"/>
    </location>
</feature>
<keyword evidence="7" id="KW-0456">Lyase</keyword>
<dbReference type="Proteomes" id="UP000019426">
    <property type="component" value="Chromosome M2/40_rep2"/>
</dbReference>
<accession>W6SJS5</accession>
<name>W6SJS5_9CLOT</name>
<evidence type="ECO:0000256" key="9">
    <source>
        <dbReference type="SAM" id="MobiDB-lite"/>
    </source>
</evidence>
<dbReference type="Pfam" id="PF22842">
    <property type="entry name" value="Pel9A-like_beta_helix"/>
    <property type="match status" value="1"/>
</dbReference>
<sequence length="550" mass="58240">MNKNKIASIFIATSIFTTTVLGGSQAFAASNLFSDNFEKGTSKWTTTKGKWTTSSYNGSKVYKQSDKTVNAISKAGEASWTNYSVESEITVDSFNSGNRVMLCGRFTDINNHYAVAIKSDRLELRKRVNGVTTTLKTVSMKFETKKTYKIKLELNGKTIKAYVNGSVKATATDSAISKGAISVFTAKTAAKYDNVVVKSIDGSTSTDSSNDTTSNGSNSSDSTSNGSSNSSTSTGQYGNGTGATANGTTITVTSSGTTLEKAISQAKSGDTILIKGTVKSGSVKLKGDNITIKGESGAKIDFSSTSSGGRGITITGKNNTIQDLEIYNAKDNAIYVDGGSYNRFENLDIHDNADTGLQISNGGANNYMYNCYSHHNYDSKGENPDGFAVKLHSGEGNVFEKCKAEYNVDDGWDFYAAHGAVTLVDCEANYNGEVNGVTGDGNGFKLGGVDNKESGKAAHLDPLNHLLINCSAKGNKKNGFDRNNQSGVVTMKNCVADGNEGKNYNWPLKGKPSALGYEVTFGKAIIEDCTSKNGSNNIKGATLKGNCIGF</sequence>
<comment type="similarity">
    <text evidence="8">Belongs to the polysaccharide lyase 9 family.</text>
</comment>
<keyword evidence="13" id="KW-1185">Reference proteome</keyword>
<evidence type="ECO:0000313" key="13">
    <source>
        <dbReference type="Proteomes" id="UP000019426"/>
    </source>
</evidence>
<keyword evidence="5 10" id="KW-0732">Signal</keyword>
<protein>
    <submittedName>
        <fullName evidence="12">Putative secreted protein</fullName>
    </submittedName>
</protein>
<dbReference type="PANTHER" id="PTHR40088">
    <property type="entry name" value="PECTATE LYASE (EUROFUNG)"/>
    <property type="match status" value="1"/>
</dbReference>
<dbReference type="PANTHER" id="PTHR40088:SF1">
    <property type="entry name" value="PECTATE LYASE PEL9"/>
    <property type="match status" value="1"/>
</dbReference>